<dbReference type="EMBL" id="AP009153">
    <property type="protein sequence ID" value="BAH38093.1"/>
    <property type="molecule type" value="Genomic_DNA"/>
</dbReference>
<dbReference type="Gene3D" id="3.40.50.150">
    <property type="entry name" value="Vaccinia Virus protein VP39"/>
    <property type="match status" value="1"/>
</dbReference>
<dbReference type="HOGENOM" id="CLU_751758_0_0_0"/>
<gene>
    <name evidence="1" type="ordered locus">GAU_1051</name>
</gene>
<evidence type="ECO:0008006" key="3">
    <source>
        <dbReference type="Google" id="ProtNLM"/>
    </source>
</evidence>
<reference evidence="2" key="1">
    <citation type="submission" date="2006-03" db="EMBL/GenBank/DDBJ databases">
        <title>Complete genome sequence of Gemmatimonas aurantiaca T-27 that represents a novel phylum Gemmatimonadetes.</title>
        <authorList>
            <person name="Takasaki K."/>
            <person name="Ichikawa N."/>
            <person name="Miura H."/>
            <person name="Matsushita S."/>
            <person name="Watanabe Y."/>
            <person name="Oguchi A."/>
            <person name="Ankai A."/>
            <person name="Yashiro I."/>
            <person name="Takahashi M."/>
            <person name="Terui Y."/>
            <person name="Fukui S."/>
            <person name="Yokoyama H."/>
            <person name="Tanikawa S."/>
            <person name="Hanada S."/>
            <person name="Kamagata Y."/>
            <person name="Fujita N."/>
        </authorList>
    </citation>
    <scope>NUCLEOTIDE SEQUENCE [LARGE SCALE GENOMIC DNA]</scope>
    <source>
        <strain evidence="2">T-27 / DSM 14586 / JCM 11422 / NBRC 100505</strain>
    </source>
</reference>
<name>C1A783_GEMAT</name>
<dbReference type="KEGG" id="gau:GAU_1051"/>
<organism evidence="1 2">
    <name type="scientific">Gemmatimonas aurantiaca (strain DSM 14586 / JCM 11422 / NBRC 100505 / T-27)</name>
    <dbReference type="NCBI Taxonomy" id="379066"/>
    <lineage>
        <taxon>Bacteria</taxon>
        <taxon>Pseudomonadati</taxon>
        <taxon>Gemmatimonadota</taxon>
        <taxon>Gemmatimonadia</taxon>
        <taxon>Gemmatimonadales</taxon>
        <taxon>Gemmatimonadaceae</taxon>
        <taxon>Gemmatimonas</taxon>
    </lineage>
</organism>
<keyword evidence="2" id="KW-1185">Reference proteome</keyword>
<dbReference type="Proteomes" id="UP000002209">
    <property type="component" value="Chromosome"/>
</dbReference>
<accession>C1A783</accession>
<evidence type="ECO:0000313" key="2">
    <source>
        <dbReference type="Proteomes" id="UP000002209"/>
    </source>
</evidence>
<dbReference type="AlphaFoldDB" id="C1A783"/>
<dbReference type="InterPro" id="IPR029063">
    <property type="entry name" value="SAM-dependent_MTases_sf"/>
</dbReference>
<sequence>MDGAGLWRDTRRASIILTSSTLSPTRMSLISLLPRWTESRWSQPLDRALLDHLEPQAAVAGLLGPGPQWTFTTGHLNTLGDMVHAWVGWGRLPVRSTPDEARATTGQGDFIPELFRYLKAIDHLGLIDSDFIDHIYQHNWLAADLYSVMDVLELTAFMGQTDASKFRIVEIGGGWGRVPEMLLKLFPGKIEYVMVDAVPISLVSAEAYLRGAFPELNFGSFARGDDYQPGSYDVYFIPSWELNHLGSARFDVVMNIESFQEMTQDRVDYYLSWFDLVIADRGIAYIANSRDYVFVGDWNFPTSWRTLARHRTPRSWTPDNSTHILRKEVGHFSAGNRIIDVAYASTIPTDPAHVAVSTLRQIRESRAG</sequence>
<dbReference type="SUPFAM" id="SSF53335">
    <property type="entry name" value="S-adenosyl-L-methionine-dependent methyltransferases"/>
    <property type="match status" value="1"/>
</dbReference>
<proteinExistence type="predicted"/>
<dbReference type="InterPro" id="IPR030807">
    <property type="entry name" value="Methyltran_NanM"/>
</dbReference>
<protein>
    <recommendedName>
        <fullName evidence="3">Sugar O-methyltransferase</fullName>
    </recommendedName>
</protein>
<dbReference type="NCBIfam" id="TIGR04371">
    <property type="entry name" value="methyltran_NanM"/>
    <property type="match status" value="1"/>
</dbReference>
<evidence type="ECO:0000313" key="1">
    <source>
        <dbReference type="EMBL" id="BAH38093.1"/>
    </source>
</evidence>